<feature type="compositionally biased region" description="Basic and acidic residues" evidence="1">
    <location>
        <begin position="68"/>
        <end position="82"/>
    </location>
</feature>
<dbReference type="EMBL" id="JACEIK010011776">
    <property type="protein sequence ID" value="MCE3215869.1"/>
    <property type="molecule type" value="Genomic_DNA"/>
</dbReference>
<accession>A0ABS8WSG7</accession>
<gene>
    <name evidence="2" type="ORF">HAX54_003867</name>
</gene>
<comment type="caution">
    <text evidence="2">The sequence shown here is derived from an EMBL/GenBank/DDBJ whole genome shotgun (WGS) entry which is preliminary data.</text>
</comment>
<name>A0ABS8WSG7_DATST</name>
<evidence type="ECO:0000313" key="3">
    <source>
        <dbReference type="Proteomes" id="UP000823775"/>
    </source>
</evidence>
<reference evidence="2 3" key="1">
    <citation type="journal article" date="2021" name="BMC Genomics">
        <title>Datura genome reveals duplications of psychoactive alkaloid biosynthetic genes and high mutation rate following tissue culture.</title>
        <authorList>
            <person name="Rajewski A."/>
            <person name="Carter-House D."/>
            <person name="Stajich J."/>
            <person name="Litt A."/>
        </authorList>
    </citation>
    <scope>NUCLEOTIDE SEQUENCE [LARGE SCALE GENOMIC DNA]</scope>
    <source>
        <strain evidence="2">AR-01</strain>
    </source>
</reference>
<keyword evidence="3" id="KW-1185">Reference proteome</keyword>
<dbReference type="Proteomes" id="UP000823775">
    <property type="component" value="Unassembled WGS sequence"/>
</dbReference>
<evidence type="ECO:0000256" key="1">
    <source>
        <dbReference type="SAM" id="MobiDB-lite"/>
    </source>
</evidence>
<evidence type="ECO:0000313" key="2">
    <source>
        <dbReference type="EMBL" id="MCE3215869.1"/>
    </source>
</evidence>
<sequence>MQTRGCNRLVIEQDDDDVRQHIEKLMDDQNYSANQPYLEQLIHNQNNAEAQAHDGLSNELNSFIGGDEVQHNDELGTLETRKSRGPTLLKDIRKLPHGKTIVVSFNRCNQSVGKEGRKLASF</sequence>
<feature type="region of interest" description="Disordered" evidence="1">
    <location>
        <begin position="48"/>
        <end position="85"/>
    </location>
</feature>
<proteinExistence type="predicted"/>
<protein>
    <submittedName>
        <fullName evidence="2">Uncharacterized protein</fullName>
    </submittedName>
</protein>
<organism evidence="2 3">
    <name type="scientific">Datura stramonium</name>
    <name type="common">Jimsonweed</name>
    <name type="synonym">Common thornapple</name>
    <dbReference type="NCBI Taxonomy" id="4076"/>
    <lineage>
        <taxon>Eukaryota</taxon>
        <taxon>Viridiplantae</taxon>
        <taxon>Streptophyta</taxon>
        <taxon>Embryophyta</taxon>
        <taxon>Tracheophyta</taxon>
        <taxon>Spermatophyta</taxon>
        <taxon>Magnoliopsida</taxon>
        <taxon>eudicotyledons</taxon>
        <taxon>Gunneridae</taxon>
        <taxon>Pentapetalae</taxon>
        <taxon>asterids</taxon>
        <taxon>lamiids</taxon>
        <taxon>Solanales</taxon>
        <taxon>Solanaceae</taxon>
        <taxon>Solanoideae</taxon>
        <taxon>Datureae</taxon>
        <taxon>Datura</taxon>
    </lineage>
</organism>